<dbReference type="GO" id="GO:0016787">
    <property type="term" value="F:hydrolase activity"/>
    <property type="evidence" value="ECO:0007669"/>
    <property type="project" value="UniProtKB-KW"/>
</dbReference>
<dbReference type="Pfam" id="PF00561">
    <property type="entry name" value="Abhydrolase_1"/>
    <property type="match status" value="1"/>
</dbReference>
<dbReference type="EMBL" id="JAHQCR010000041">
    <property type="protein sequence ID" value="MBU9721673.1"/>
    <property type="molecule type" value="Genomic_DNA"/>
</dbReference>
<dbReference type="SUPFAM" id="SSF53474">
    <property type="entry name" value="alpha/beta-Hydrolases"/>
    <property type="match status" value="1"/>
</dbReference>
<dbReference type="InterPro" id="IPR050266">
    <property type="entry name" value="AB_hydrolase_sf"/>
</dbReference>
<dbReference type="Gene3D" id="3.40.50.1820">
    <property type="entry name" value="alpha/beta hydrolase"/>
    <property type="match status" value="1"/>
</dbReference>
<dbReference type="RefSeq" id="WP_088073182.1">
    <property type="nucleotide sequence ID" value="NZ_JAHQCR010000041.1"/>
</dbReference>
<feature type="domain" description="AB hydrolase-1" evidence="1">
    <location>
        <begin position="25"/>
        <end position="144"/>
    </location>
</feature>
<keyword evidence="2" id="KW-0378">Hydrolase</keyword>
<keyword evidence="3" id="KW-1185">Reference proteome</keyword>
<dbReference type="InterPro" id="IPR029058">
    <property type="entry name" value="AB_hydrolase_fold"/>
</dbReference>
<comment type="caution">
    <text evidence="2">The sequence shown here is derived from an EMBL/GenBank/DDBJ whole genome shotgun (WGS) entry which is preliminary data.</text>
</comment>
<evidence type="ECO:0000259" key="1">
    <source>
        <dbReference type="Pfam" id="PF00561"/>
    </source>
</evidence>
<evidence type="ECO:0000313" key="3">
    <source>
        <dbReference type="Proteomes" id="UP000790580"/>
    </source>
</evidence>
<dbReference type="PANTHER" id="PTHR43798">
    <property type="entry name" value="MONOACYLGLYCEROL LIPASE"/>
    <property type="match status" value="1"/>
</dbReference>
<dbReference type="InterPro" id="IPR000073">
    <property type="entry name" value="AB_hydrolase_1"/>
</dbReference>
<protein>
    <submittedName>
        <fullName evidence="2">Alpha/beta fold hydrolase</fullName>
    </submittedName>
</protein>
<dbReference type="Proteomes" id="UP000790580">
    <property type="component" value="Unassembled WGS sequence"/>
</dbReference>
<sequence length="468" mass="53983">MPLELVNGHNMYYQWNECRGESKEVLLLIHGLALDSSCWKRFSELLVMDFSVVQYDIRGHGQSRYGYEEGPITWEVLCEDIERLITRLGLSNIHIIAFGYGTHLAVKYARAYPDHVKALTLMSLPYMSKNNAHSHLARHVFPHMKQTMEAGHPHFLHQYKELLKGYTTLGPENTDLRHYFNVLLSYPAGHFSNIVELTSNSTLLLELADVSCPVLLLTGELNMTSTTSFLNASSFLLQNSTHITVPNASFLLFLEQPELVTEWVRLFATRISVDHFSRKESQQFIQMVFQPEEQIESRRVPILDIHLLNKFSVEIDSIPIEFGWNQRHAKRLLTYIAFHPVTTREILCEELFPHLAQDKAKANLKVCLHHLTKLLRHPNGSVNGLLFQHGTVSIQYKIKCDLADYVAVVRQAYLEKDPKIRYELCKQLPTFLPESILVDNYDDWAVSLRNEIDAQLSHLSEWMENLSL</sequence>
<gene>
    <name evidence="2" type="ORF">KS407_09485</name>
</gene>
<organism evidence="2 3">
    <name type="scientific">Evansella alkalicola</name>
    <dbReference type="NCBI Taxonomy" id="745819"/>
    <lineage>
        <taxon>Bacteria</taxon>
        <taxon>Bacillati</taxon>
        <taxon>Bacillota</taxon>
        <taxon>Bacilli</taxon>
        <taxon>Bacillales</taxon>
        <taxon>Bacillaceae</taxon>
        <taxon>Evansella</taxon>
    </lineage>
</organism>
<dbReference type="PANTHER" id="PTHR43798:SF33">
    <property type="entry name" value="HYDROLASE, PUTATIVE (AFU_ORTHOLOGUE AFUA_2G14860)-RELATED"/>
    <property type="match status" value="1"/>
</dbReference>
<name>A0ABS6JSX6_9BACI</name>
<evidence type="ECO:0000313" key="2">
    <source>
        <dbReference type="EMBL" id="MBU9721673.1"/>
    </source>
</evidence>
<accession>A0ABS6JSX6</accession>
<proteinExistence type="predicted"/>
<dbReference type="Gene3D" id="1.10.10.10">
    <property type="entry name" value="Winged helix-like DNA-binding domain superfamily/Winged helix DNA-binding domain"/>
    <property type="match status" value="1"/>
</dbReference>
<reference evidence="2 3" key="1">
    <citation type="submission" date="2021-06" db="EMBL/GenBank/DDBJ databases">
        <title>Bacillus sp. RD4P76, an endophyte from a halophyte.</title>
        <authorList>
            <person name="Sun J.-Q."/>
        </authorList>
    </citation>
    <scope>NUCLEOTIDE SEQUENCE [LARGE SCALE GENOMIC DNA]</scope>
    <source>
        <strain evidence="2 3">JCM 17098</strain>
    </source>
</reference>
<dbReference type="InterPro" id="IPR036388">
    <property type="entry name" value="WH-like_DNA-bd_sf"/>
</dbReference>